<dbReference type="PANTHER" id="PTHR45090:SF4">
    <property type="entry name" value="J DOMAIN-CONTAINING PROTEIN"/>
    <property type="match status" value="1"/>
</dbReference>
<proteinExistence type="predicted"/>
<accession>A0A2P5IA30</accession>
<evidence type="ECO:0000313" key="4">
    <source>
        <dbReference type="EMBL" id="POS79363.1"/>
    </source>
</evidence>
<dbReference type="InterPro" id="IPR036869">
    <property type="entry name" value="J_dom_sf"/>
</dbReference>
<dbReference type="InterPro" id="IPR001623">
    <property type="entry name" value="DnaJ_domain"/>
</dbReference>
<dbReference type="PANTHER" id="PTHR45090">
    <property type="entry name" value="CHAPERONE PROTEIN DNAJ 20 CHLOROPLASTIC"/>
    <property type="match status" value="1"/>
</dbReference>
<keyword evidence="2" id="KW-1133">Transmembrane helix</keyword>
<dbReference type="AlphaFoldDB" id="A0A2P5IA30"/>
<dbReference type="InterPro" id="IPR053232">
    <property type="entry name" value="DnaJ_C/III_chloroplastic"/>
</dbReference>
<evidence type="ECO:0000259" key="3">
    <source>
        <dbReference type="PROSITE" id="PS50076"/>
    </source>
</evidence>
<keyword evidence="5" id="KW-1185">Reference proteome</keyword>
<dbReference type="OrthoDB" id="10250354at2759"/>
<name>A0A2P5IA30_DIAHE</name>
<dbReference type="SMART" id="SM00271">
    <property type="entry name" value="DnaJ"/>
    <property type="match status" value="1"/>
</dbReference>
<feature type="domain" description="J" evidence="3">
    <location>
        <begin position="96"/>
        <end position="163"/>
    </location>
</feature>
<dbReference type="InParanoid" id="A0A2P5IA30"/>
<comment type="caution">
    <text evidence="4">The sequence shown here is derived from an EMBL/GenBank/DDBJ whole genome shotgun (WGS) entry which is preliminary data.</text>
</comment>
<evidence type="ECO:0000256" key="2">
    <source>
        <dbReference type="SAM" id="Phobius"/>
    </source>
</evidence>
<dbReference type="Gene3D" id="1.10.287.110">
    <property type="entry name" value="DnaJ domain"/>
    <property type="match status" value="1"/>
</dbReference>
<organism evidence="4 5">
    <name type="scientific">Diaporthe helianthi</name>
    <dbReference type="NCBI Taxonomy" id="158607"/>
    <lineage>
        <taxon>Eukaryota</taxon>
        <taxon>Fungi</taxon>
        <taxon>Dikarya</taxon>
        <taxon>Ascomycota</taxon>
        <taxon>Pezizomycotina</taxon>
        <taxon>Sordariomycetes</taxon>
        <taxon>Sordariomycetidae</taxon>
        <taxon>Diaporthales</taxon>
        <taxon>Diaporthaceae</taxon>
        <taxon>Diaporthe</taxon>
    </lineage>
</organism>
<sequence>MMNGRHGGRVTIHQGASIAPSPAPPSPQFVSCERLPTPPPPPPPRRTVYEIFENICYYVSIVCAVLFLLDLLLQVVTYGYLQSPGGRSAASGQQLTHYDILGVKRGAGQHTITAGWRWQSRTFHPDRVEGGNTEETRERYYWIQLAYVELSDPLARCYHDQYHGLLPRKWGQDDPCTKILMKIDRESRIPTDDATDAARNEMLGKLEKEYGMPLDWLKATKIKRNGREWKNLGWLRQKEAVFWEKFGYYGGKLLAWQYIAVGFVLAMIERYWGYLAEFGKWHFHEVRYEFNQLLEDFIELWEEG</sequence>
<protein>
    <submittedName>
        <fullName evidence="4">DnaJ domain-containing protein</fullName>
    </submittedName>
</protein>
<dbReference type="SUPFAM" id="SSF46565">
    <property type="entry name" value="Chaperone J-domain"/>
    <property type="match status" value="1"/>
</dbReference>
<dbReference type="CDD" id="cd06257">
    <property type="entry name" value="DnaJ"/>
    <property type="match status" value="1"/>
</dbReference>
<dbReference type="Proteomes" id="UP000094444">
    <property type="component" value="Unassembled WGS sequence"/>
</dbReference>
<evidence type="ECO:0000313" key="5">
    <source>
        <dbReference type="Proteomes" id="UP000094444"/>
    </source>
</evidence>
<dbReference type="Pfam" id="PF00226">
    <property type="entry name" value="DnaJ"/>
    <property type="match status" value="1"/>
</dbReference>
<dbReference type="EMBL" id="MAVT02000119">
    <property type="protein sequence ID" value="POS79363.1"/>
    <property type="molecule type" value="Genomic_DNA"/>
</dbReference>
<dbReference type="PROSITE" id="PS50076">
    <property type="entry name" value="DNAJ_2"/>
    <property type="match status" value="1"/>
</dbReference>
<keyword evidence="2" id="KW-0812">Transmembrane</keyword>
<evidence type="ECO:0000256" key="1">
    <source>
        <dbReference type="SAM" id="MobiDB-lite"/>
    </source>
</evidence>
<keyword evidence="2" id="KW-0472">Membrane</keyword>
<feature type="region of interest" description="Disordered" evidence="1">
    <location>
        <begin position="14"/>
        <end position="42"/>
    </location>
</feature>
<reference evidence="4" key="1">
    <citation type="submission" date="2017-09" db="EMBL/GenBank/DDBJ databases">
        <title>Polyketide synthases of a Diaporthe helianthi virulent isolate.</title>
        <authorList>
            <person name="Baroncelli R."/>
        </authorList>
    </citation>
    <scope>NUCLEOTIDE SEQUENCE [LARGE SCALE GENOMIC DNA]</scope>
    <source>
        <strain evidence="4">7/96</strain>
    </source>
</reference>
<feature type="transmembrane region" description="Helical" evidence="2">
    <location>
        <begin position="55"/>
        <end position="81"/>
    </location>
</feature>
<gene>
    <name evidence="4" type="ORF">DHEL01_v202248</name>
</gene>